<dbReference type="GO" id="GO:0020037">
    <property type="term" value="F:heme binding"/>
    <property type="evidence" value="ECO:0007669"/>
    <property type="project" value="TreeGrafter"/>
</dbReference>
<reference evidence="7" key="1">
    <citation type="submission" date="2025-08" db="UniProtKB">
        <authorList>
            <consortium name="Ensembl"/>
        </authorList>
    </citation>
    <scope>IDENTIFICATION</scope>
</reference>
<keyword evidence="8" id="KW-1185">Reference proteome</keyword>
<evidence type="ECO:0000256" key="2">
    <source>
        <dbReference type="ARBA" id="ARBA00009817"/>
    </source>
</evidence>
<comment type="function">
    <text evidence="5">May bind free porphyrinogens that may be present in the cell and thus facilitate removal of these potentially toxic compound. Binds with a high affinity to one molecule of heme or porphyrins. It binds metalloporphyrins, free porphyrins and N-methylprotoporphyrin with similar affinities.</text>
</comment>
<comment type="similarity">
    <text evidence="2">Belongs to the HEBP family.</text>
</comment>
<evidence type="ECO:0000256" key="4">
    <source>
        <dbReference type="ARBA" id="ARBA00022490"/>
    </source>
</evidence>
<evidence type="ECO:0000313" key="7">
    <source>
        <dbReference type="Ensembl" id="ENSOMEP00000021793.1"/>
    </source>
</evidence>
<dbReference type="Ensembl" id="ENSOMET00000016442.1">
    <property type="protein sequence ID" value="ENSOMEP00000021793.1"/>
    <property type="gene ID" value="ENSOMEG00000023934.1"/>
</dbReference>
<dbReference type="AlphaFoldDB" id="A0A3B3CVE0"/>
<dbReference type="PaxDb" id="30732-ENSOMEP00000021793"/>
<name>A0A3B3CVE0_ORYME</name>
<dbReference type="PANTHER" id="PTHR11220">
    <property type="entry name" value="HEME-BINDING PROTEIN-RELATED"/>
    <property type="match status" value="1"/>
</dbReference>
<dbReference type="InterPro" id="IPR011256">
    <property type="entry name" value="Reg_factor_effector_dom_sf"/>
</dbReference>
<evidence type="ECO:0000256" key="5">
    <source>
        <dbReference type="ARBA" id="ARBA00037673"/>
    </source>
</evidence>
<dbReference type="Gene3D" id="3.20.80.10">
    <property type="entry name" value="Regulatory factor, effector binding domain"/>
    <property type="match status" value="1"/>
</dbReference>
<protein>
    <recommendedName>
        <fullName evidence="6">Heme-binding protein 1</fullName>
    </recommendedName>
</protein>
<evidence type="ECO:0000256" key="3">
    <source>
        <dbReference type="ARBA" id="ARBA00011245"/>
    </source>
</evidence>
<organism evidence="7 8">
    <name type="scientific">Oryzias melastigma</name>
    <name type="common">Marine medaka</name>
    <dbReference type="NCBI Taxonomy" id="30732"/>
    <lineage>
        <taxon>Eukaryota</taxon>
        <taxon>Metazoa</taxon>
        <taxon>Chordata</taxon>
        <taxon>Craniata</taxon>
        <taxon>Vertebrata</taxon>
        <taxon>Euteleostomi</taxon>
        <taxon>Actinopterygii</taxon>
        <taxon>Neopterygii</taxon>
        <taxon>Teleostei</taxon>
        <taxon>Neoteleostei</taxon>
        <taxon>Acanthomorphata</taxon>
        <taxon>Ovalentaria</taxon>
        <taxon>Atherinomorphae</taxon>
        <taxon>Beloniformes</taxon>
        <taxon>Adrianichthyidae</taxon>
        <taxon>Oryziinae</taxon>
        <taxon>Oryzias</taxon>
    </lineage>
</organism>
<evidence type="ECO:0000256" key="1">
    <source>
        <dbReference type="ARBA" id="ARBA00004496"/>
    </source>
</evidence>
<proteinExistence type="inferred from homology"/>
<comment type="subunit">
    <text evidence="3">Monomer.</text>
</comment>
<accession>A0A3B3CVE0</accession>
<sequence>MKKKKTTKNFHVCCRIFLAGLVGFVLALTAEARVGDSSNSKLCTETKECLLFDLVCETSTYQVRRYDSVKWVSTNESSYFFEIAAPKMFSKLFKYITGENEEGQKIEMTSPVVVRIPEKRIWEKGEYTMSFLLPSEHQSNPPKPTNEDVYIKETPEMNVYLKSYGGWITTMSDNIKSNALSSALDAANAAYKKGSHYAVGYNSPMTILKRNNEVWYMVEGDPVCDTSE</sequence>
<dbReference type="Pfam" id="PF04832">
    <property type="entry name" value="SOUL"/>
    <property type="match status" value="1"/>
</dbReference>
<dbReference type="PANTHER" id="PTHR11220:SF1">
    <property type="entry name" value="HEME-BINDING PROTEIN 2"/>
    <property type="match status" value="1"/>
</dbReference>
<dbReference type="STRING" id="30732.ENSOMEP00000021793"/>
<dbReference type="InterPro" id="IPR006917">
    <property type="entry name" value="SOUL_heme-bd"/>
</dbReference>
<dbReference type="GeneTree" id="ENSGT00940000163377"/>
<reference evidence="7" key="2">
    <citation type="submission" date="2025-09" db="UniProtKB">
        <authorList>
            <consortium name="Ensembl"/>
        </authorList>
    </citation>
    <scope>IDENTIFICATION</scope>
</reference>
<dbReference type="FunFam" id="3.20.80.10:FF:000003">
    <property type="entry name" value="Heme-binding protein 1"/>
    <property type="match status" value="1"/>
</dbReference>
<comment type="subcellular location">
    <subcellularLocation>
        <location evidence="1">Cytoplasm</location>
    </subcellularLocation>
</comment>
<dbReference type="GO" id="GO:0005737">
    <property type="term" value="C:cytoplasm"/>
    <property type="evidence" value="ECO:0007669"/>
    <property type="project" value="UniProtKB-SubCell"/>
</dbReference>
<evidence type="ECO:0000313" key="8">
    <source>
        <dbReference type="Proteomes" id="UP000261560"/>
    </source>
</evidence>
<evidence type="ECO:0000256" key="6">
    <source>
        <dbReference type="ARBA" id="ARBA00040755"/>
    </source>
</evidence>
<keyword evidence="4" id="KW-0963">Cytoplasm</keyword>
<dbReference type="SUPFAM" id="SSF55136">
    <property type="entry name" value="Probable bacterial effector-binding domain"/>
    <property type="match status" value="1"/>
</dbReference>
<dbReference type="Proteomes" id="UP000261560">
    <property type="component" value="Unplaced"/>
</dbReference>